<sequence>MSGWRHRYHCYSTRLYGPHTTWLSWIGDQRLAVGSVPTAVTLHRLPEHGITHLINCRSTFQTWISQDLAVERAMFGPSHVVHAPMWDFGRPQSPIRWSAAAHFAVDVLTNDPAAGILIHCHEGRRRSIMLAYAVLRLRGHTSERAATLISQHREEAQLVDAYTASVEAWLAAGARPIGHLRVR</sequence>
<evidence type="ECO:0000313" key="2">
    <source>
        <dbReference type="Proteomes" id="UP000377595"/>
    </source>
</evidence>
<name>A0A5M3XTS3_9ACTN</name>
<dbReference type="EMBL" id="BLAF01000050">
    <property type="protein sequence ID" value="GES24276.1"/>
    <property type="molecule type" value="Genomic_DNA"/>
</dbReference>
<dbReference type="Gene3D" id="3.90.190.10">
    <property type="entry name" value="Protein tyrosine phosphatase superfamily"/>
    <property type="match status" value="1"/>
</dbReference>
<keyword evidence="2" id="KW-1185">Reference proteome</keyword>
<gene>
    <name evidence="1" type="ORF">Aple_071750</name>
</gene>
<dbReference type="Proteomes" id="UP000377595">
    <property type="component" value="Unassembled WGS sequence"/>
</dbReference>
<reference evidence="1 2" key="1">
    <citation type="submission" date="2019-10" db="EMBL/GenBank/DDBJ databases">
        <title>Whole genome shotgun sequence of Acrocarpospora pleiomorpha NBRC 16267.</title>
        <authorList>
            <person name="Ichikawa N."/>
            <person name="Kimura A."/>
            <person name="Kitahashi Y."/>
            <person name="Komaki H."/>
            <person name="Oguchi A."/>
        </authorList>
    </citation>
    <scope>NUCLEOTIDE SEQUENCE [LARGE SCALE GENOMIC DNA]</scope>
    <source>
        <strain evidence="1 2">NBRC 16267</strain>
    </source>
</reference>
<evidence type="ECO:0008006" key="3">
    <source>
        <dbReference type="Google" id="ProtNLM"/>
    </source>
</evidence>
<protein>
    <recommendedName>
        <fullName evidence="3">Tyrosine specific protein phosphatases domain-containing protein</fullName>
    </recommendedName>
</protein>
<proteinExistence type="predicted"/>
<comment type="caution">
    <text evidence="1">The sequence shown here is derived from an EMBL/GenBank/DDBJ whole genome shotgun (WGS) entry which is preliminary data.</text>
</comment>
<organism evidence="1 2">
    <name type="scientific">Acrocarpospora pleiomorpha</name>
    <dbReference type="NCBI Taxonomy" id="90975"/>
    <lineage>
        <taxon>Bacteria</taxon>
        <taxon>Bacillati</taxon>
        <taxon>Actinomycetota</taxon>
        <taxon>Actinomycetes</taxon>
        <taxon>Streptosporangiales</taxon>
        <taxon>Streptosporangiaceae</taxon>
        <taxon>Acrocarpospora</taxon>
    </lineage>
</organism>
<evidence type="ECO:0000313" key="1">
    <source>
        <dbReference type="EMBL" id="GES24276.1"/>
    </source>
</evidence>
<dbReference type="SUPFAM" id="SSF52799">
    <property type="entry name" value="(Phosphotyrosine protein) phosphatases II"/>
    <property type="match status" value="1"/>
</dbReference>
<dbReference type="AlphaFoldDB" id="A0A5M3XTS3"/>
<accession>A0A5M3XTS3</accession>
<dbReference type="InterPro" id="IPR029021">
    <property type="entry name" value="Prot-tyrosine_phosphatase-like"/>
</dbReference>